<evidence type="ECO:0000313" key="1">
    <source>
        <dbReference type="EMBL" id="JAD39312.1"/>
    </source>
</evidence>
<reference evidence="1" key="1">
    <citation type="submission" date="2014-09" db="EMBL/GenBank/DDBJ databases">
        <authorList>
            <person name="Magalhaes I.L.F."/>
            <person name="Oliveira U."/>
            <person name="Santos F.R."/>
            <person name="Vidigal T.H.D.A."/>
            <person name="Brescovit A.D."/>
            <person name="Santos A.J."/>
        </authorList>
    </citation>
    <scope>NUCLEOTIDE SEQUENCE</scope>
    <source>
        <tissue evidence="1">Shoot tissue taken approximately 20 cm above the soil surface</tissue>
    </source>
</reference>
<dbReference type="AlphaFoldDB" id="A0A0A9PV19"/>
<organism evidence="1">
    <name type="scientific">Arundo donax</name>
    <name type="common">Giant reed</name>
    <name type="synonym">Donax arundinaceus</name>
    <dbReference type="NCBI Taxonomy" id="35708"/>
    <lineage>
        <taxon>Eukaryota</taxon>
        <taxon>Viridiplantae</taxon>
        <taxon>Streptophyta</taxon>
        <taxon>Embryophyta</taxon>
        <taxon>Tracheophyta</taxon>
        <taxon>Spermatophyta</taxon>
        <taxon>Magnoliopsida</taxon>
        <taxon>Liliopsida</taxon>
        <taxon>Poales</taxon>
        <taxon>Poaceae</taxon>
        <taxon>PACMAD clade</taxon>
        <taxon>Arundinoideae</taxon>
        <taxon>Arundineae</taxon>
        <taxon>Arundo</taxon>
    </lineage>
</organism>
<dbReference type="EMBL" id="GBRH01258583">
    <property type="protein sequence ID" value="JAD39312.1"/>
    <property type="molecule type" value="Transcribed_RNA"/>
</dbReference>
<reference evidence="1" key="2">
    <citation type="journal article" date="2015" name="Data Brief">
        <title>Shoot transcriptome of the giant reed, Arundo donax.</title>
        <authorList>
            <person name="Barrero R.A."/>
            <person name="Guerrero F.D."/>
            <person name="Moolhuijzen P."/>
            <person name="Goolsby J.A."/>
            <person name="Tidwell J."/>
            <person name="Bellgard S.E."/>
            <person name="Bellgard M.I."/>
        </authorList>
    </citation>
    <scope>NUCLEOTIDE SEQUENCE</scope>
    <source>
        <tissue evidence="1">Shoot tissue taken approximately 20 cm above the soil surface</tissue>
    </source>
</reference>
<proteinExistence type="predicted"/>
<sequence length="50" mass="5523">MMKALSVGCCSEIGDPCYLILQLKDEDASMSLLQHLVVFLQLLKGTCFLC</sequence>
<accession>A0A0A9PV19</accession>
<protein>
    <submittedName>
        <fullName evidence="1">Uncharacterized protein</fullName>
    </submittedName>
</protein>
<name>A0A0A9PV19_ARUDO</name>